<keyword evidence="3 6" id="KW-0812">Transmembrane</keyword>
<keyword evidence="5 6" id="KW-0472">Membrane</keyword>
<keyword evidence="8" id="KW-1185">Reference proteome</keyword>
<dbReference type="Pfam" id="PF01810">
    <property type="entry name" value="LysE"/>
    <property type="match status" value="1"/>
</dbReference>
<feature type="transmembrane region" description="Helical" evidence="6">
    <location>
        <begin position="166"/>
        <end position="184"/>
    </location>
</feature>
<evidence type="ECO:0000256" key="4">
    <source>
        <dbReference type="ARBA" id="ARBA00022989"/>
    </source>
</evidence>
<evidence type="ECO:0000256" key="5">
    <source>
        <dbReference type="ARBA" id="ARBA00023136"/>
    </source>
</evidence>
<sequence>MTPGVSFTLVTDRVLATGVRAGLAVIAGTTCGLLTHALLAGLGLSALVMRSASAFLIVKLVGAVYLVAIGLQALRASTKPVPAVGSPPTGRSDLLQGYLGNVLNPKAAAIYLTLAPQFLDRTHPLLPQLMLLSAAHVAVAAGWLLSWTAVVHLSSRTLRTPRFRTTMSRVAGLVLITLGLQSVLHKIS</sequence>
<dbReference type="InterPro" id="IPR001123">
    <property type="entry name" value="LeuE-type"/>
</dbReference>
<reference evidence="7 8" key="1">
    <citation type="submission" date="2019-03" db="EMBL/GenBank/DDBJ databases">
        <title>Draft genome sequences of novel Actinobacteria.</title>
        <authorList>
            <person name="Sahin N."/>
            <person name="Ay H."/>
            <person name="Saygin H."/>
        </authorList>
    </citation>
    <scope>NUCLEOTIDE SEQUENCE [LARGE SCALE GENOMIC DNA]</scope>
    <source>
        <strain evidence="7 8">JCM 13523</strain>
    </source>
</reference>
<evidence type="ECO:0000256" key="6">
    <source>
        <dbReference type="SAM" id="Phobius"/>
    </source>
</evidence>
<dbReference type="GO" id="GO:0015171">
    <property type="term" value="F:amino acid transmembrane transporter activity"/>
    <property type="evidence" value="ECO:0007669"/>
    <property type="project" value="TreeGrafter"/>
</dbReference>
<name>A0A4R4ZX93_9ACTN</name>
<comment type="subcellular location">
    <subcellularLocation>
        <location evidence="1">Cell membrane</location>
        <topology evidence="1">Multi-pass membrane protein</topology>
    </subcellularLocation>
</comment>
<evidence type="ECO:0000256" key="2">
    <source>
        <dbReference type="ARBA" id="ARBA00022475"/>
    </source>
</evidence>
<dbReference type="PANTHER" id="PTHR30086:SF20">
    <property type="entry name" value="ARGININE EXPORTER PROTEIN ARGO-RELATED"/>
    <property type="match status" value="1"/>
</dbReference>
<keyword evidence="2" id="KW-1003">Cell membrane</keyword>
<accession>A0A4R4ZX93</accession>
<evidence type="ECO:0000256" key="3">
    <source>
        <dbReference type="ARBA" id="ARBA00022692"/>
    </source>
</evidence>
<keyword evidence="4 6" id="KW-1133">Transmembrane helix</keyword>
<evidence type="ECO:0000313" key="7">
    <source>
        <dbReference type="EMBL" id="TDD62924.1"/>
    </source>
</evidence>
<evidence type="ECO:0000313" key="8">
    <source>
        <dbReference type="Proteomes" id="UP000295124"/>
    </source>
</evidence>
<feature type="transmembrane region" description="Helical" evidence="6">
    <location>
        <begin position="54"/>
        <end position="74"/>
    </location>
</feature>
<dbReference type="OrthoDB" id="3175972at2"/>
<feature type="transmembrane region" description="Helical" evidence="6">
    <location>
        <begin position="129"/>
        <end position="154"/>
    </location>
</feature>
<dbReference type="EMBL" id="SMKX01000004">
    <property type="protein sequence ID" value="TDD62924.1"/>
    <property type="molecule type" value="Genomic_DNA"/>
</dbReference>
<dbReference type="PANTHER" id="PTHR30086">
    <property type="entry name" value="ARGININE EXPORTER PROTEIN ARGO"/>
    <property type="match status" value="1"/>
</dbReference>
<protein>
    <submittedName>
        <fullName evidence="7">LysE family translocator</fullName>
    </submittedName>
</protein>
<evidence type="ECO:0000256" key="1">
    <source>
        <dbReference type="ARBA" id="ARBA00004651"/>
    </source>
</evidence>
<dbReference type="GO" id="GO:0005886">
    <property type="term" value="C:plasma membrane"/>
    <property type="evidence" value="ECO:0007669"/>
    <property type="project" value="UniProtKB-SubCell"/>
</dbReference>
<dbReference type="AlphaFoldDB" id="A0A4R4ZX93"/>
<proteinExistence type="predicted"/>
<comment type="caution">
    <text evidence="7">The sequence shown here is derived from an EMBL/GenBank/DDBJ whole genome shotgun (WGS) entry which is preliminary data.</text>
</comment>
<organism evidence="7 8">
    <name type="scientific">Kribbella antibiotica</name>
    <dbReference type="NCBI Taxonomy" id="190195"/>
    <lineage>
        <taxon>Bacteria</taxon>
        <taxon>Bacillati</taxon>
        <taxon>Actinomycetota</taxon>
        <taxon>Actinomycetes</taxon>
        <taxon>Propionibacteriales</taxon>
        <taxon>Kribbellaceae</taxon>
        <taxon>Kribbella</taxon>
    </lineage>
</organism>
<dbReference type="Proteomes" id="UP000295124">
    <property type="component" value="Unassembled WGS sequence"/>
</dbReference>
<feature type="transmembrane region" description="Helical" evidence="6">
    <location>
        <begin position="20"/>
        <end position="42"/>
    </location>
</feature>
<gene>
    <name evidence="7" type="ORF">E1263_02305</name>
</gene>